<proteinExistence type="predicted"/>
<dbReference type="RefSeq" id="WP_323274305.1">
    <property type="nucleotide sequence ID" value="NZ_JAYGHT010000081.1"/>
</dbReference>
<dbReference type="InterPro" id="IPR027417">
    <property type="entry name" value="P-loop_NTPase"/>
</dbReference>
<dbReference type="SUPFAM" id="SSF52540">
    <property type="entry name" value="P-loop containing nucleoside triphosphate hydrolases"/>
    <property type="match status" value="1"/>
</dbReference>
<name>A0ABU5TZV0_9CYAN</name>
<evidence type="ECO:0000259" key="1">
    <source>
        <dbReference type="SMART" id="SM00382"/>
    </source>
</evidence>
<dbReference type="Gene3D" id="3.40.50.300">
    <property type="entry name" value="P-loop containing nucleotide triphosphate hydrolases"/>
    <property type="match status" value="1"/>
</dbReference>
<organism evidence="2 3">
    <name type="scientific">Limnoraphis robusta CCNP1315</name>
    <dbReference type="NCBI Taxonomy" id="3110306"/>
    <lineage>
        <taxon>Bacteria</taxon>
        <taxon>Bacillati</taxon>
        <taxon>Cyanobacteriota</taxon>
        <taxon>Cyanophyceae</taxon>
        <taxon>Oscillatoriophycideae</taxon>
        <taxon>Oscillatoriales</taxon>
        <taxon>Sirenicapillariaceae</taxon>
        <taxon>Limnoraphis</taxon>
    </lineage>
</organism>
<dbReference type="InterPro" id="IPR011704">
    <property type="entry name" value="ATPase_dyneun-rel_AAA"/>
</dbReference>
<dbReference type="EMBL" id="JAYGHT010000081">
    <property type="protein sequence ID" value="MEA5520463.1"/>
    <property type="molecule type" value="Genomic_DNA"/>
</dbReference>
<gene>
    <name evidence="2" type="ORF">VB854_16060</name>
</gene>
<dbReference type="Pfam" id="PF07728">
    <property type="entry name" value="AAA_5"/>
    <property type="match status" value="1"/>
</dbReference>
<evidence type="ECO:0000313" key="3">
    <source>
        <dbReference type="Proteomes" id="UP001301728"/>
    </source>
</evidence>
<evidence type="ECO:0000313" key="2">
    <source>
        <dbReference type="EMBL" id="MEA5520463.1"/>
    </source>
</evidence>
<feature type="domain" description="AAA+ ATPase" evidence="1">
    <location>
        <begin position="83"/>
        <end position="273"/>
    </location>
</feature>
<comment type="caution">
    <text evidence="2">The sequence shown here is derived from an EMBL/GenBank/DDBJ whole genome shotgun (WGS) entry which is preliminary data.</text>
</comment>
<reference evidence="2 3" key="1">
    <citation type="submission" date="2023-12" db="EMBL/GenBank/DDBJ databases">
        <title>Baltic Sea Cyanobacteria.</title>
        <authorList>
            <person name="Delbaje E."/>
            <person name="Fewer D.P."/>
            <person name="Shishido T.K."/>
        </authorList>
    </citation>
    <scope>NUCLEOTIDE SEQUENCE [LARGE SCALE GENOMIC DNA]</scope>
    <source>
        <strain evidence="2 3">CCNP 1315</strain>
    </source>
</reference>
<sequence length="356" mass="40779">MTDWKIFRGSNRSHDEIQRLPLPPRWRKFSNLGNHEIDEIKKRWQNIQELAKKAERDRSRGQSFRIQKNQDQVVNAVNAALYLRRPLLITGKPGSGKTSLAYAIAEELQLGPVLAWPITARSTLDDGLYRYDAIARLQDAQLNTQENSTQDPLANIGQYIQLNAVGTAFLPSQYPRVLLIDEIDKSDINLPNDLLNLFEEGEFEIPELVRISERKSQVQIGTKDKGIKATIREGRVCCSAFPLIVMTSNGERDFPPAFLRRCLRVKMPDPDEATLKTIVEAHLKADLDEQQWQQAQSQINSFIEDFINPDVTNQLATDQLLNAVYLITRQFRPNEADQEEIKKLLFKRLTSAEDNR</sequence>
<dbReference type="SMART" id="SM00382">
    <property type="entry name" value="AAA"/>
    <property type="match status" value="1"/>
</dbReference>
<dbReference type="Proteomes" id="UP001301728">
    <property type="component" value="Unassembled WGS sequence"/>
</dbReference>
<protein>
    <submittedName>
        <fullName evidence="2">MoxR family ATPase</fullName>
    </submittedName>
</protein>
<dbReference type="InterPro" id="IPR003593">
    <property type="entry name" value="AAA+_ATPase"/>
</dbReference>
<keyword evidence="3" id="KW-1185">Reference proteome</keyword>
<accession>A0ABU5TZV0</accession>
<dbReference type="CDD" id="cd00009">
    <property type="entry name" value="AAA"/>
    <property type="match status" value="1"/>
</dbReference>